<name>A0A183CWY6_9BILA</name>
<dbReference type="WBParaSite" id="GPUH_0000097701-mRNA-1">
    <property type="protein sequence ID" value="GPUH_0000097701-mRNA-1"/>
    <property type="gene ID" value="GPUH_0000097701"/>
</dbReference>
<sequence length="309" mass="34484">MQVTGRSFTISLSPAILLIFLIGQRKTEAARWRQPFDSSTSFPKSQASALDLIQLQHAKPENTTTKSLHSGEMHPLVLEPQDRTFDEFMDFQLVSVKHDHSYPSPAYDIHTSPPLSSSAASLSLSQSSVSCGIPPLHHQHNPEEQPWRILEQFATLHFKFPALPGSSFSDSSDSYSSQTQLQEHSVFGDKVDQLYKPPFMVPSAAAEGRAEIAENRPTFSPASASAVKLHLPVAHTDGTFTNKRSTILKLLRKKFLLKKRKPPIFHKVTFADAQSTQAQSKVNLECKRVSESVPYVQKRCLQTKSPELH</sequence>
<proteinExistence type="predicted"/>
<feature type="chain" id="PRO_5043138462" evidence="1">
    <location>
        <begin position="30"/>
        <end position="309"/>
    </location>
</feature>
<accession>A0A183CWY6</accession>
<keyword evidence="3" id="KW-1185">Reference proteome</keyword>
<feature type="signal peptide" evidence="1">
    <location>
        <begin position="1"/>
        <end position="29"/>
    </location>
</feature>
<evidence type="ECO:0000313" key="4">
    <source>
        <dbReference type="WBParaSite" id="GPUH_0000097701-mRNA-1"/>
    </source>
</evidence>
<keyword evidence="1" id="KW-0732">Signal</keyword>
<reference evidence="4" key="1">
    <citation type="submission" date="2016-06" db="UniProtKB">
        <authorList>
            <consortium name="WormBaseParasite"/>
        </authorList>
    </citation>
    <scope>IDENTIFICATION</scope>
</reference>
<reference evidence="2 3" key="2">
    <citation type="submission" date="2018-11" db="EMBL/GenBank/DDBJ databases">
        <authorList>
            <consortium name="Pathogen Informatics"/>
        </authorList>
    </citation>
    <scope>NUCLEOTIDE SEQUENCE [LARGE SCALE GENOMIC DNA]</scope>
</reference>
<gene>
    <name evidence="2" type="ORF">GPUH_LOCUS977</name>
</gene>
<evidence type="ECO:0000256" key="1">
    <source>
        <dbReference type="SAM" id="SignalP"/>
    </source>
</evidence>
<evidence type="ECO:0000313" key="3">
    <source>
        <dbReference type="Proteomes" id="UP000271098"/>
    </source>
</evidence>
<dbReference type="Proteomes" id="UP000271098">
    <property type="component" value="Unassembled WGS sequence"/>
</dbReference>
<protein>
    <submittedName>
        <fullName evidence="4">Membrane-associated kinase regulator 6</fullName>
    </submittedName>
</protein>
<organism evidence="4">
    <name type="scientific">Gongylonema pulchrum</name>
    <dbReference type="NCBI Taxonomy" id="637853"/>
    <lineage>
        <taxon>Eukaryota</taxon>
        <taxon>Metazoa</taxon>
        <taxon>Ecdysozoa</taxon>
        <taxon>Nematoda</taxon>
        <taxon>Chromadorea</taxon>
        <taxon>Rhabditida</taxon>
        <taxon>Spirurina</taxon>
        <taxon>Spiruromorpha</taxon>
        <taxon>Spiruroidea</taxon>
        <taxon>Gongylonematidae</taxon>
        <taxon>Gongylonema</taxon>
    </lineage>
</organism>
<dbReference type="EMBL" id="UYRT01001054">
    <property type="protein sequence ID" value="VDK29149.1"/>
    <property type="molecule type" value="Genomic_DNA"/>
</dbReference>
<evidence type="ECO:0000313" key="2">
    <source>
        <dbReference type="EMBL" id="VDK29149.1"/>
    </source>
</evidence>
<dbReference type="AlphaFoldDB" id="A0A183CWY6"/>